<organism evidence="2 3">
    <name type="scientific">Glomus cerebriforme</name>
    <dbReference type="NCBI Taxonomy" id="658196"/>
    <lineage>
        <taxon>Eukaryota</taxon>
        <taxon>Fungi</taxon>
        <taxon>Fungi incertae sedis</taxon>
        <taxon>Mucoromycota</taxon>
        <taxon>Glomeromycotina</taxon>
        <taxon>Glomeromycetes</taxon>
        <taxon>Glomerales</taxon>
        <taxon>Glomeraceae</taxon>
        <taxon>Glomus</taxon>
    </lineage>
</organism>
<accession>A0A397TKD3</accession>
<evidence type="ECO:0000313" key="3">
    <source>
        <dbReference type="Proteomes" id="UP000265703"/>
    </source>
</evidence>
<name>A0A397TKD3_9GLOM</name>
<feature type="coiled-coil region" evidence="1">
    <location>
        <begin position="161"/>
        <end position="199"/>
    </location>
</feature>
<sequence length="383" mass="44699">MGIVKRVTASSKSCKSSRHPHIKLGGVSKILDNDRFFTLKSLGAPEKVHLPVEIIERQKFSKSSIKKFSADEILRKKREDLKKNLKDFIDVAFPSSTSPYKHLLSSPGPITSLEKYYIANQRELKPPKYMVSFDESINSYYFSLDFNDNIEYSDAMPIKILAKLQVAHKALMRIRKQMKEKAAREKAEKEKVTKELVKKVKAAMSIEINQINDQPNDQQKKFYLHPRVRRLWASKKREPKDNDWFIKNASHRNFALFKEFYPNIDESKSRKRKSIDWNKEEIFQEGVYTQTIKKIRLKKENETFTQIADNIPESVDQTFQPTNEFVLKDIFGVARDKFSNALEYLNTNRKITGEKTILNKSGKLSIFSYKSQLIRNADRTIET</sequence>
<comment type="caution">
    <text evidence="2">The sequence shown here is derived from an EMBL/GenBank/DDBJ whole genome shotgun (WGS) entry which is preliminary data.</text>
</comment>
<dbReference type="OrthoDB" id="2355936at2759"/>
<reference evidence="2 3" key="1">
    <citation type="submission" date="2018-06" db="EMBL/GenBank/DDBJ databases">
        <title>Comparative genomics reveals the genomic features of Rhizophagus irregularis, R. cerebriforme, R. diaphanum and Gigaspora rosea, and their symbiotic lifestyle signature.</title>
        <authorList>
            <person name="Morin E."/>
            <person name="San Clemente H."/>
            <person name="Chen E.C.H."/>
            <person name="De La Providencia I."/>
            <person name="Hainaut M."/>
            <person name="Kuo A."/>
            <person name="Kohler A."/>
            <person name="Murat C."/>
            <person name="Tang N."/>
            <person name="Roy S."/>
            <person name="Loubradou J."/>
            <person name="Henrissat B."/>
            <person name="Grigoriev I.V."/>
            <person name="Corradi N."/>
            <person name="Roux C."/>
            <person name="Martin F.M."/>
        </authorList>
    </citation>
    <scope>NUCLEOTIDE SEQUENCE [LARGE SCALE GENOMIC DNA]</scope>
    <source>
        <strain evidence="2 3">DAOM 227022</strain>
    </source>
</reference>
<gene>
    <name evidence="2" type="ORF">C1645_801033</name>
</gene>
<keyword evidence="3" id="KW-1185">Reference proteome</keyword>
<dbReference type="AlphaFoldDB" id="A0A397TKD3"/>
<proteinExistence type="predicted"/>
<evidence type="ECO:0000256" key="1">
    <source>
        <dbReference type="SAM" id="Coils"/>
    </source>
</evidence>
<dbReference type="EMBL" id="QKYT01000012">
    <property type="protein sequence ID" value="RIA98683.1"/>
    <property type="molecule type" value="Genomic_DNA"/>
</dbReference>
<dbReference type="Proteomes" id="UP000265703">
    <property type="component" value="Unassembled WGS sequence"/>
</dbReference>
<evidence type="ECO:0000313" key="2">
    <source>
        <dbReference type="EMBL" id="RIA98683.1"/>
    </source>
</evidence>
<protein>
    <submittedName>
        <fullName evidence="2">Uncharacterized protein</fullName>
    </submittedName>
</protein>
<keyword evidence="1" id="KW-0175">Coiled coil</keyword>